<keyword evidence="1 5" id="KW-0677">Repeat</keyword>
<dbReference type="SMART" id="SM01086">
    <property type="entry name" value="ClpB_D2-small"/>
    <property type="match status" value="1"/>
</dbReference>
<dbReference type="Gene3D" id="4.10.860.10">
    <property type="entry name" value="UVR domain"/>
    <property type="match status" value="1"/>
</dbReference>
<dbReference type="Gene3D" id="1.10.8.60">
    <property type="match status" value="2"/>
</dbReference>
<dbReference type="SUPFAM" id="SSF81923">
    <property type="entry name" value="Double Clp-N motif"/>
    <property type="match status" value="1"/>
</dbReference>
<protein>
    <recommendedName>
        <fullName evidence="8">Clp R domain-containing protein</fullName>
    </recommendedName>
</protein>
<dbReference type="InterPro" id="IPR004176">
    <property type="entry name" value="Clp_R_N"/>
</dbReference>
<feature type="compositionally biased region" description="Polar residues" evidence="7">
    <location>
        <begin position="22"/>
        <end position="37"/>
    </location>
</feature>
<dbReference type="InterPro" id="IPR027417">
    <property type="entry name" value="P-loop_NTPase"/>
</dbReference>
<dbReference type="GO" id="GO:0034605">
    <property type="term" value="P:cellular response to heat"/>
    <property type="evidence" value="ECO:0007669"/>
    <property type="project" value="TreeGrafter"/>
</dbReference>
<feature type="region of interest" description="Disordered" evidence="7">
    <location>
        <begin position="1282"/>
        <end position="1344"/>
    </location>
</feature>
<gene>
    <name evidence="9" type="ORF">A2968_01350</name>
</gene>
<dbReference type="GO" id="GO:0005524">
    <property type="term" value="F:ATP binding"/>
    <property type="evidence" value="ECO:0007669"/>
    <property type="project" value="UniProtKB-KW"/>
</dbReference>
<dbReference type="GO" id="GO:0016887">
    <property type="term" value="F:ATP hydrolysis activity"/>
    <property type="evidence" value="ECO:0007669"/>
    <property type="project" value="InterPro"/>
</dbReference>
<reference evidence="9 10" key="1">
    <citation type="journal article" date="2016" name="Nat. Commun.">
        <title>Thousands of microbial genomes shed light on interconnected biogeochemical processes in an aquifer system.</title>
        <authorList>
            <person name="Anantharaman K."/>
            <person name="Brown C.T."/>
            <person name="Hug L.A."/>
            <person name="Sharon I."/>
            <person name="Castelle C.J."/>
            <person name="Probst A.J."/>
            <person name="Thomas B.C."/>
            <person name="Singh A."/>
            <person name="Wilkins M.J."/>
            <person name="Karaoz U."/>
            <person name="Brodie E.L."/>
            <person name="Williams K.H."/>
            <person name="Hubbard S.S."/>
            <person name="Banfield J.F."/>
        </authorList>
    </citation>
    <scope>NUCLEOTIDE SEQUENCE [LARGE SCALE GENOMIC DNA]</scope>
</reference>
<dbReference type="Pfam" id="PF17871">
    <property type="entry name" value="AAA_lid_9"/>
    <property type="match status" value="1"/>
</dbReference>
<feature type="compositionally biased region" description="Low complexity" evidence="7">
    <location>
        <begin position="1319"/>
        <end position="1331"/>
    </location>
</feature>
<dbReference type="FunFam" id="3.40.50.300:FF:000025">
    <property type="entry name" value="ATP-dependent Clp protease subunit"/>
    <property type="match status" value="1"/>
</dbReference>
<dbReference type="CDD" id="cd19499">
    <property type="entry name" value="RecA-like_ClpB_Hsp104-like"/>
    <property type="match status" value="1"/>
</dbReference>
<dbReference type="FunFam" id="3.40.50.300:FF:000010">
    <property type="entry name" value="Chaperone clpB 1, putative"/>
    <property type="match status" value="1"/>
</dbReference>
<feature type="coiled-coil region" evidence="6">
    <location>
        <begin position="511"/>
        <end position="564"/>
    </location>
</feature>
<dbReference type="PROSITE" id="PS51903">
    <property type="entry name" value="CLP_R"/>
    <property type="match status" value="1"/>
</dbReference>
<dbReference type="InterPro" id="IPR018368">
    <property type="entry name" value="ClpA/B_CS1"/>
</dbReference>
<evidence type="ECO:0000256" key="6">
    <source>
        <dbReference type="SAM" id="Coils"/>
    </source>
</evidence>
<dbReference type="EMBL" id="MFJU01000006">
    <property type="protein sequence ID" value="OGG37074.1"/>
    <property type="molecule type" value="Genomic_DNA"/>
</dbReference>
<dbReference type="Pfam" id="PF00004">
    <property type="entry name" value="AAA"/>
    <property type="match status" value="1"/>
</dbReference>
<dbReference type="SMART" id="SM00382">
    <property type="entry name" value="AAA"/>
    <property type="match status" value="2"/>
</dbReference>
<dbReference type="SUPFAM" id="SSF52540">
    <property type="entry name" value="P-loop containing nucleoside triphosphate hydrolases"/>
    <property type="match status" value="3"/>
</dbReference>
<dbReference type="InterPro" id="IPR050130">
    <property type="entry name" value="ClpA_ClpB"/>
</dbReference>
<feature type="compositionally biased region" description="Polar residues" evidence="7">
    <location>
        <begin position="85"/>
        <end position="103"/>
    </location>
</feature>
<evidence type="ECO:0000256" key="7">
    <source>
        <dbReference type="SAM" id="MobiDB-lite"/>
    </source>
</evidence>
<dbReference type="CDD" id="cd00009">
    <property type="entry name" value="AAA"/>
    <property type="match status" value="1"/>
</dbReference>
<dbReference type="Pfam" id="PF07724">
    <property type="entry name" value="AAA_2"/>
    <property type="match status" value="1"/>
</dbReference>
<organism evidence="9 10">
    <name type="scientific">Candidatus Gottesmanbacteria bacterium RIFCSPLOWO2_01_FULL_42_22</name>
    <dbReference type="NCBI Taxonomy" id="1798391"/>
    <lineage>
        <taxon>Bacteria</taxon>
        <taxon>Candidatus Gottesmaniibacteriota</taxon>
    </lineage>
</organism>
<dbReference type="Pfam" id="PF10431">
    <property type="entry name" value="ClpB_D2-small"/>
    <property type="match status" value="1"/>
</dbReference>
<evidence type="ECO:0000256" key="1">
    <source>
        <dbReference type="ARBA" id="ARBA00022737"/>
    </source>
</evidence>
<dbReference type="PANTHER" id="PTHR11638">
    <property type="entry name" value="ATP-DEPENDENT CLP PROTEASE"/>
    <property type="match status" value="1"/>
</dbReference>
<feature type="compositionally biased region" description="Polar residues" evidence="7">
    <location>
        <begin position="836"/>
        <end position="868"/>
    </location>
</feature>
<evidence type="ECO:0000256" key="5">
    <source>
        <dbReference type="PROSITE-ProRule" id="PRU01251"/>
    </source>
</evidence>
<comment type="caution">
    <text evidence="9">The sequence shown here is derived from an EMBL/GenBank/DDBJ whole genome shotgun (WGS) entry which is preliminary data.</text>
</comment>
<dbReference type="Proteomes" id="UP000176228">
    <property type="component" value="Unassembled WGS sequence"/>
</dbReference>
<dbReference type="PRINTS" id="PR00300">
    <property type="entry name" value="CLPPROTEASEA"/>
</dbReference>
<evidence type="ECO:0000313" key="9">
    <source>
        <dbReference type="EMBL" id="OGG37074.1"/>
    </source>
</evidence>
<keyword evidence="4" id="KW-0143">Chaperone</keyword>
<evidence type="ECO:0000256" key="2">
    <source>
        <dbReference type="ARBA" id="ARBA00022741"/>
    </source>
</evidence>
<dbReference type="Pfam" id="PF02861">
    <property type="entry name" value="Clp_N"/>
    <property type="match status" value="1"/>
</dbReference>
<evidence type="ECO:0000259" key="8">
    <source>
        <dbReference type="PROSITE" id="PS51903"/>
    </source>
</evidence>
<dbReference type="STRING" id="1798391.A2968_01350"/>
<dbReference type="InterPro" id="IPR003593">
    <property type="entry name" value="AAA+_ATPase"/>
</dbReference>
<dbReference type="InterPro" id="IPR019489">
    <property type="entry name" value="Clp_ATPase_C"/>
</dbReference>
<evidence type="ECO:0000313" key="10">
    <source>
        <dbReference type="Proteomes" id="UP000176228"/>
    </source>
</evidence>
<evidence type="ECO:0000256" key="3">
    <source>
        <dbReference type="ARBA" id="ARBA00022840"/>
    </source>
</evidence>
<dbReference type="InterPro" id="IPR036628">
    <property type="entry name" value="Clp_N_dom_sf"/>
</dbReference>
<feature type="region of interest" description="Disordered" evidence="7">
    <location>
        <begin position="17"/>
        <end position="106"/>
    </location>
</feature>
<evidence type="ECO:0000256" key="4">
    <source>
        <dbReference type="ARBA" id="ARBA00023186"/>
    </source>
</evidence>
<feature type="domain" description="Clp R" evidence="8">
    <location>
        <begin position="116"/>
        <end position="257"/>
    </location>
</feature>
<dbReference type="InterPro" id="IPR041546">
    <property type="entry name" value="ClpA/ClpB_AAA_lid"/>
</dbReference>
<feature type="compositionally biased region" description="Pro residues" evidence="7">
    <location>
        <begin position="1291"/>
        <end position="1311"/>
    </location>
</feature>
<dbReference type="PANTHER" id="PTHR11638:SF18">
    <property type="entry name" value="HEAT SHOCK PROTEIN 104"/>
    <property type="match status" value="1"/>
</dbReference>
<sequence length="1344" mass="148471">MPGQLFKFTKYFKKDQIKNQPDDTTSQVQEGSTAVTYSQASPSQSPPQAPIQSGQAYSGIGKPSGSQQAYSGIGNPPTPPPPPTASDQNAAGQAGKTGQNAASSIDMGKRVGMDVLSRMTQRSNDILLKAVTKVKELKGQHIDTEHVLWALLSDSAIYQLISDCKAVPSEIQAELEKSFKKGNFSGNPQFSPRIKRVLELSLSTAKSLGYEFISPEHILLALSHEGEGLAAQVLNKFHLTQQVLNQKITGKKELEKKEDARKQTTLEQFTDDLTAKAARGELDPVVGRSWEIERVIHILSRRTKNNPVLIGDAGVGKTAIVEGMAQRIATGDVPETLLHKRILQLDLMSLIAGARHRGEFEERLKNLIKEVKSAAGSIILFIDELHNMVGAGSGGEGTMDASNILKPSLARGELQVVGTTTVTEYRKYIEKDPALERRFQPIIVAEPTKDIAVEMLLAIRDKYEAFHRVKIPDETVEEAVRLSQRYIADRFLPDKAVDLIDEAAAAVRLPAISLPEEIKSSENKLKKLEHEKGEAEKAGDTVRFESLKREIDDIGKSLTELKEQYQIKKSTTTNSVNKEVIAEIVARWTNIPVSRLTESEAVKLMELEKTIHKRLIDQEEAVSAVSEAVRRGRAGLKSNKRPIGSFIFMGPTGVGKTELAKSLAEILFGSEEMMVRLDMTEYMEKHEVAKLIGAPPGYVGYDEGGQLTEAVRRRPYSVVLLDEIEKAHPDVFNILIQLLDDGRLTDNKGHTVSFKNSIIICTSNLGSSIIQEEMLSWEQGNLPASMLKEKTKMIRTYVISPTGREIISLDGILWQKDPGQTLWKKSDLKEYFAGNQTIGVAPQEPTTEQSPQTDKTQPQNQAQASGNFPGSFDTHVIGADGSETITSDDTLWFRTSTISKEWHSSKLLENLKDHIVINAKPDKPEEQLPTAKLDSHAVNLKNEEFISLNDRFWMRPNLQVKDWTTGTLGEYFADASVEEEAVANEAKPGSKDATASLMQQRQAKKEIFPVEKWEMHLFKPSGEEIIIAGGKFWLKKDAAQKIWQTGSLEKLFTTLKIEASEELLPVKAEKETKSPKEEEQFEKLSKKLMEELRKFFRPELLNRFDEVTIFRPLGPEHMLEIVDLQMTTLIKILQEQGIGLAVSPSAKLYLAEIGFDPIFGARPLRRTIQRVIENPVSSFLIKGELSAGDTINVDYNNKELTFDIKKMVPLKTADKQADEKAVTPEEPKDNYLCQTCGHAWSVEKGLKTEICPACQATAIALVVPAKEEKAVAEVAPPPVAAVTETPSSQVPTPPPAANPPASPPVNPPPYQNPLENYFTATADSAQGQAAAPSRDPNAPPATTV</sequence>
<keyword evidence="3" id="KW-0067">ATP-binding</keyword>
<dbReference type="PROSITE" id="PS00870">
    <property type="entry name" value="CLPAB_1"/>
    <property type="match status" value="1"/>
</dbReference>
<keyword evidence="2" id="KW-0547">Nucleotide-binding</keyword>
<accession>A0A1F6BJH7</accession>
<proteinExistence type="predicted"/>
<dbReference type="Gene3D" id="3.40.50.300">
    <property type="entry name" value="P-loop containing nucleotide triphosphate hydrolases"/>
    <property type="match status" value="3"/>
</dbReference>
<dbReference type="InterPro" id="IPR001270">
    <property type="entry name" value="ClpA/B"/>
</dbReference>
<dbReference type="GO" id="GO:0005737">
    <property type="term" value="C:cytoplasm"/>
    <property type="evidence" value="ECO:0007669"/>
    <property type="project" value="TreeGrafter"/>
</dbReference>
<feature type="region of interest" description="Disordered" evidence="7">
    <location>
        <begin position="836"/>
        <end position="880"/>
    </location>
</feature>
<name>A0A1F6BJH7_9BACT</name>
<keyword evidence="6" id="KW-0175">Coiled coil</keyword>
<dbReference type="Gene3D" id="1.10.1780.10">
    <property type="entry name" value="Clp, N-terminal domain"/>
    <property type="match status" value="1"/>
</dbReference>
<dbReference type="InterPro" id="IPR003959">
    <property type="entry name" value="ATPase_AAA_core"/>
</dbReference>